<dbReference type="AlphaFoldDB" id="A0AAE1DMG8"/>
<comment type="caution">
    <text evidence="1">The sequence shown here is derived from an EMBL/GenBank/DDBJ whole genome shotgun (WGS) entry which is preliminary data.</text>
</comment>
<sequence>MDPTTPTGDNQDIAARHKSLGVAWSHRRSQPMPPTEKASGMEVLEGGCLSRQLLGDFLCRSEYMGTQAVFYWPFRTEPHSSDFEGNTIFTDGLEATQEERRNIAAIDKKRSNIHGDKIRREEHRLSWRPQSVNVSSALGLGPALQTMIGWLDSNQRKDRKNGVEVVQ</sequence>
<organism evidence="1 2">
    <name type="scientific">Elysia crispata</name>
    <name type="common">lettuce slug</name>
    <dbReference type="NCBI Taxonomy" id="231223"/>
    <lineage>
        <taxon>Eukaryota</taxon>
        <taxon>Metazoa</taxon>
        <taxon>Spiralia</taxon>
        <taxon>Lophotrochozoa</taxon>
        <taxon>Mollusca</taxon>
        <taxon>Gastropoda</taxon>
        <taxon>Heterobranchia</taxon>
        <taxon>Euthyneura</taxon>
        <taxon>Panpulmonata</taxon>
        <taxon>Sacoglossa</taxon>
        <taxon>Placobranchoidea</taxon>
        <taxon>Plakobranchidae</taxon>
        <taxon>Elysia</taxon>
    </lineage>
</organism>
<proteinExistence type="predicted"/>
<evidence type="ECO:0000313" key="1">
    <source>
        <dbReference type="EMBL" id="KAK3775847.1"/>
    </source>
</evidence>
<dbReference type="EMBL" id="JAWDGP010003268">
    <property type="protein sequence ID" value="KAK3775847.1"/>
    <property type="molecule type" value="Genomic_DNA"/>
</dbReference>
<accession>A0AAE1DMG8</accession>
<gene>
    <name evidence="1" type="ORF">RRG08_041559</name>
</gene>
<keyword evidence="2" id="KW-1185">Reference proteome</keyword>
<dbReference type="Proteomes" id="UP001283361">
    <property type="component" value="Unassembled WGS sequence"/>
</dbReference>
<evidence type="ECO:0000313" key="2">
    <source>
        <dbReference type="Proteomes" id="UP001283361"/>
    </source>
</evidence>
<name>A0AAE1DMG8_9GAST</name>
<protein>
    <submittedName>
        <fullName evidence="1">Uncharacterized protein</fullName>
    </submittedName>
</protein>
<reference evidence="1" key="1">
    <citation type="journal article" date="2023" name="G3 (Bethesda)">
        <title>A reference genome for the long-term kleptoplast-retaining sea slug Elysia crispata morphotype clarki.</title>
        <authorList>
            <person name="Eastman K.E."/>
            <person name="Pendleton A.L."/>
            <person name="Shaikh M.A."/>
            <person name="Suttiyut T."/>
            <person name="Ogas R."/>
            <person name="Tomko P."/>
            <person name="Gavelis G."/>
            <person name="Widhalm J.R."/>
            <person name="Wisecaver J.H."/>
        </authorList>
    </citation>
    <scope>NUCLEOTIDE SEQUENCE</scope>
    <source>
        <strain evidence="1">ECLA1</strain>
    </source>
</reference>